<dbReference type="InterPro" id="IPR036259">
    <property type="entry name" value="MFS_trans_sf"/>
</dbReference>
<dbReference type="InterPro" id="IPR020846">
    <property type="entry name" value="MFS_dom"/>
</dbReference>
<dbReference type="PANTHER" id="PTHR23518">
    <property type="entry name" value="C-METHYLTRANSFERASE"/>
    <property type="match status" value="1"/>
</dbReference>
<evidence type="ECO:0000313" key="4">
    <source>
        <dbReference type="Proteomes" id="UP000010469"/>
    </source>
</evidence>
<dbReference type="PANTHER" id="PTHR23518:SF2">
    <property type="entry name" value="MAJOR FACILITATOR SUPERFAMILY TRANSPORTER"/>
    <property type="match status" value="1"/>
</dbReference>
<feature type="transmembrane region" description="Helical" evidence="1">
    <location>
        <begin position="268"/>
        <end position="288"/>
    </location>
</feature>
<protein>
    <submittedName>
        <fullName evidence="3">Sugar phosphate permease</fullName>
    </submittedName>
</protein>
<dbReference type="STRING" id="1056495.Calag_0975"/>
<keyword evidence="1" id="KW-1133">Transmembrane helix</keyword>
<dbReference type="GO" id="GO:0022857">
    <property type="term" value="F:transmembrane transporter activity"/>
    <property type="evidence" value="ECO:0007669"/>
    <property type="project" value="InterPro"/>
</dbReference>
<feature type="transmembrane region" description="Helical" evidence="1">
    <location>
        <begin position="368"/>
        <end position="390"/>
    </location>
</feature>
<dbReference type="PROSITE" id="PS50850">
    <property type="entry name" value="MFS"/>
    <property type="match status" value="1"/>
</dbReference>
<dbReference type="Proteomes" id="UP000010469">
    <property type="component" value="Chromosome"/>
</dbReference>
<dbReference type="InParanoid" id="L0A9X5"/>
<sequence>MEKIKYNDKWMYTLIPYGMGFMPFLIMLPLLILKLGGNAIDISYTATLGNITWIIGSFVWGYISDYYDLKKLTILGLLTSGLFVIPMAYAKSVVEVEILYGIWSFFNTALIISLYLIIIKTFAKEMWVIENAKLNFLNTIGYLLGFLGSSALAIYFKVNFLILMTGILMTLSSLLSYYFLPKIENNHKELSWINVLKSFLIKIRIMSKIFNPSFLKISLKKAFDFKNKKIQNMRIILLYTGNFLFYLSYGIILTQYSASLKIYGISDSIILAIFSLGTFSQIISFYFSPRFINTYGKIRASWITLSLRGISFFMIGLSMFLFLNKTYLILSQFVFYSLGGGLAYSIFFTAANVMVLETTKTEKEGSTLGIYETLIAFGFTIGSFISGYMINYTGFPITFIITGILIIINSAIFKIMEEKQK</sequence>
<dbReference type="OrthoDB" id="9393at2157"/>
<gene>
    <name evidence="3" type="ordered locus">Calag_0975</name>
</gene>
<dbReference type="HOGENOM" id="CLU_051127_0_0_2"/>
<dbReference type="eggNOG" id="arCOG00131">
    <property type="taxonomic scope" value="Archaea"/>
</dbReference>
<keyword evidence="1" id="KW-0472">Membrane</keyword>
<feature type="transmembrane region" description="Helical" evidence="1">
    <location>
        <begin position="396"/>
        <end position="416"/>
    </location>
</feature>
<dbReference type="InterPro" id="IPR011701">
    <property type="entry name" value="MFS"/>
</dbReference>
<dbReference type="RefSeq" id="WP_015232595.1">
    <property type="nucleotide sequence ID" value="NC_019791.1"/>
</dbReference>
<evidence type="ECO:0000256" key="1">
    <source>
        <dbReference type="SAM" id="Phobius"/>
    </source>
</evidence>
<dbReference type="GeneID" id="14212235"/>
<feature type="transmembrane region" description="Helical" evidence="1">
    <location>
        <begin position="236"/>
        <end position="256"/>
    </location>
</feature>
<reference evidence="4" key="1">
    <citation type="submission" date="2012-03" db="EMBL/GenBank/DDBJ databases">
        <title>Complete genome of Caldisphaera lagunensis DSM 15908.</title>
        <authorList>
            <person name="Lucas S."/>
            <person name="Copeland A."/>
            <person name="Lapidus A."/>
            <person name="Glavina del Rio T."/>
            <person name="Dalin E."/>
            <person name="Tice H."/>
            <person name="Bruce D."/>
            <person name="Goodwin L."/>
            <person name="Pitluck S."/>
            <person name="Peters L."/>
            <person name="Mikhailova N."/>
            <person name="Teshima H."/>
            <person name="Kyrpides N."/>
            <person name="Mavromatis K."/>
            <person name="Ivanova N."/>
            <person name="Brettin T."/>
            <person name="Detter J.C."/>
            <person name="Han C."/>
            <person name="Larimer F."/>
            <person name="Land M."/>
            <person name="Hauser L."/>
            <person name="Markowitz V."/>
            <person name="Cheng J.-F."/>
            <person name="Hugenholtz P."/>
            <person name="Woyke T."/>
            <person name="Wu D."/>
            <person name="Spring S."/>
            <person name="Schroeder M."/>
            <person name="Brambilla E."/>
            <person name="Klenk H.-P."/>
            <person name="Eisen J.A."/>
        </authorList>
    </citation>
    <scope>NUCLEOTIDE SEQUENCE [LARGE SCALE GENOMIC DNA]</scope>
    <source>
        <strain evidence="4">DSM 15908 / JCM 11604 / IC-154</strain>
    </source>
</reference>
<feature type="transmembrane region" description="Helical" evidence="1">
    <location>
        <begin position="44"/>
        <end position="63"/>
    </location>
</feature>
<accession>L0A9X5</accession>
<feature type="transmembrane region" description="Helical" evidence="1">
    <location>
        <begin position="72"/>
        <end position="90"/>
    </location>
</feature>
<dbReference type="Gene3D" id="1.20.1250.20">
    <property type="entry name" value="MFS general substrate transporter like domains"/>
    <property type="match status" value="2"/>
</dbReference>
<feature type="transmembrane region" description="Helical" evidence="1">
    <location>
        <begin position="102"/>
        <end position="123"/>
    </location>
</feature>
<feature type="transmembrane region" description="Helical" evidence="1">
    <location>
        <begin position="12"/>
        <end position="32"/>
    </location>
</feature>
<organism evidence="3 4">
    <name type="scientific">Caldisphaera lagunensis (strain DSM 15908 / JCM 11604 / ANMR 0165 / IC-154)</name>
    <dbReference type="NCBI Taxonomy" id="1056495"/>
    <lineage>
        <taxon>Archaea</taxon>
        <taxon>Thermoproteota</taxon>
        <taxon>Thermoprotei</taxon>
        <taxon>Acidilobales</taxon>
        <taxon>Caldisphaeraceae</taxon>
        <taxon>Caldisphaera</taxon>
    </lineage>
</organism>
<dbReference type="SUPFAM" id="SSF103473">
    <property type="entry name" value="MFS general substrate transporter"/>
    <property type="match status" value="1"/>
</dbReference>
<keyword evidence="4" id="KW-1185">Reference proteome</keyword>
<evidence type="ECO:0000313" key="3">
    <source>
        <dbReference type="EMBL" id="AFZ70698.1"/>
    </source>
</evidence>
<dbReference type="AlphaFoldDB" id="L0A9X5"/>
<keyword evidence="1" id="KW-0812">Transmembrane</keyword>
<dbReference type="EMBL" id="CP003378">
    <property type="protein sequence ID" value="AFZ70698.1"/>
    <property type="molecule type" value="Genomic_DNA"/>
</dbReference>
<feature type="transmembrane region" description="Helical" evidence="1">
    <location>
        <begin position="300"/>
        <end position="322"/>
    </location>
</feature>
<dbReference type="Pfam" id="PF07690">
    <property type="entry name" value="MFS_1"/>
    <property type="match status" value="1"/>
</dbReference>
<feature type="transmembrane region" description="Helical" evidence="1">
    <location>
        <begin position="334"/>
        <end position="356"/>
    </location>
</feature>
<name>L0A9X5_CALLD</name>
<feature type="transmembrane region" description="Helical" evidence="1">
    <location>
        <begin position="160"/>
        <end position="180"/>
    </location>
</feature>
<feature type="domain" description="Major facilitator superfamily (MFS) profile" evidence="2">
    <location>
        <begin position="234"/>
        <end position="421"/>
    </location>
</feature>
<evidence type="ECO:0000259" key="2">
    <source>
        <dbReference type="PROSITE" id="PS50850"/>
    </source>
</evidence>
<dbReference type="KEGG" id="clg:Calag_0975"/>
<proteinExistence type="predicted"/>
<feature type="transmembrane region" description="Helical" evidence="1">
    <location>
        <begin position="135"/>
        <end position="154"/>
    </location>
</feature>